<protein>
    <submittedName>
        <fullName evidence="2">Uncharacterized protein</fullName>
    </submittedName>
</protein>
<dbReference type="EMBL" id="QXFZ01001875">
    <property type="protein sequence ID" value="KAE9083728.1"/>
    <property type="molecule type" value="Genomic_DNA"/>
</dbReference>
<evidence type="ECO:0000313" key="2">
    <source>
        <dbReference type="EMBL" id="KAE9083728.1"/>
    </source>
</evidence>
<accession>A0A6A3QUF7</accession>
<evidence type="ECO:0000256" key="1">
    <source>
        <dbReference type="SAM" id="MobiDB-lite"/>
    </source>
</evidence>
<dbReference type="AlphaFoldDB" id="A0A6A3QUF7"/>
<dbReference type="Proteomes" id="UP000441208">
    <property type="component" value="Unassembled WGS sequence"/>
</dbReference>
<gene>
    <name evidence="2" type="ORF">PF007_g21788</name>
</gene>
<evidence type="ECO:0000313" key="3">
    <source>
        <dbReference type="Proteomes" id="UP000441208"/>
    </source>
</evidence>
<comment type="caution">
    <text evidence="2">The sequence shown here is derived from an EMBL/GenBank/DDBJ whole genome shotgun (WGS) entry which is preliminary data.</text>
</comment>
<proteinExistence type="predicted"/>
<reference evidence="2 3" key="1">
    <citation type="submission" date="2018-08" db="EMBL/GenBank/DDBJ databases">
        <title>Genomic investigation of the strawberry pathogen Phytophthora fragariae indicates pathogenicity is determined by transcriptional variation in three key races.</title>
        <authorList>
            <person name="Adams T.M."/>
            <person name="Armitage A.D."/>
            <person name="Sobczyk M.K."/>
            <person name="Bates H.J."/>
            <person name="Dunwell J.M."/>
            <person name="Nellist C.F."/>
            <person name="Harrison R.J."/>
        </authorList>
    </citation>
    <scope>NUCLEOTIDE SEQUENCE [LARGE SCALE GENOMIC DNA]</scope>
    <source>
        <strain evidence="2 3">NOV-71</strain>
    </source>
</reference>
<feature type="region of interest" description="Disordered" evidence="1">
    <location>
        <begin position="19"/>
        <end position="58"/>
    </location>
</feature>
<organism evidence="2 3">
    <name type="scientific">Phytophthora fragariae</name>
    <dbReference type="NCBI Taxonomy" id="53985"/>
    <lineage>
        <taxon>Eukaryota</taxon>
        <taxon>Sar</taxon>
        <taxon>Stramenopiles</taxon>
        <taxon>Oomycota</taxon>
        <taxon>Peronosporomycetes</taxon>
        <taxon>Peronosporales</taxon>
        <taxon>Peronosporaceae</taxon>
        <taxon>Phytophthora</taxon>
    </lineage>
</organism>
<sequence length="104" mass="11494">MHRTVRHLVLLRVGRLVPSKARSVPQHANNNRNSERVEPPTCTVQPASPEAEDTVIFKPGPGAERKRVAAASECITSKWRGSSTPSYLKWLDEHCSEGCSEMAT</sequence>
<name>A0A6A3QUF7_9STRA</name>